<dbReference type="InterPro" id="IPR045864">
    <property type="entry name" value="aa-tRNA-synth_II/BPL/LPL"/>
</dbReference>
<organism evidence="2 3">
    <name type="scientific">Geobacter soli</name>
    <dbReference type="NCBI Taxonomy" id="1510391"/>
    <lineage>
        <taxon>Bacteria</taxon>
        <taxon>Pseudomonadati</taxon>
        <taxon>Thermodesulfobacteriota</taxon>
        <taxon>Desulfuromonadia</taxon>
        <taxon>Geobacterales</taxon>
        <taxon>Geobacteraceae</taxon>
        <taxon>Geobacter</taxon>
    </lineage>
</organism>
<keyword evidence="3" id="KW-1185">Reference proteome</keyword>
<dbReference type="Proteomes" id="UP000031433">
    <property type="component" value="Unassembled WGS sequence"/>
</dbReference>
<dbReference type="GO" id="GO:0016874">
    <property type="term" value="F:ligase activity"/>
    <property type="evidence" value="ECO:0007669"/>
    <property type="project" value="UniProtKB-KW"/>
</dbReference>
<dbReference type="Gene3D" id="3.30.930.10">
    <property type="entry name" value="Bira Bifunctional Protein, Domain 2"/>
    <property type="match status" value="1"/>
</dbReference>
<accession>A0A0C1R1B6</accession>
<dbReference type="EMBL" id="JXBL01000001">
    <property type="protein sequence ID" value="KIE44271.1"/>
    <property type="molecule type" value="Genomic_DNA"/>
</dbReference>
<reference evidence="2 3" key="1">
    <citation type="submission" date="2015-01" db="EMBL/GenBank/DDBJ databases">
        <title>Genome sequence of the anaerobic bacterium Geobacter soli GSS01, a dissimilatory Fe(III) reducer from soil.</title>
        <authorList>
            <person name="Yang G."/>
            <person name="Zhou S."/>
        </authorList>
    </citation>
    <scope>NUCLEOTIDE SEQUENCE [LARGE SCALE GENOMIC DNA]</scope>
    <source>
        <strain evidence="2 3">GSS01</strain>
    </source>
</reference>
<keyword evidence="2" id="KW-0436">Ligase</keyword>
<gene>
    <name evidence="2" type="ORF">SE37_16190</name>
</gene>
<dbReference type="AlphaFoldDB" id="A0A0C1R1B6"/>
<dbReference type="CDD" id="cd16443">
    <property type="entry name" value="LplA"/>
    <property type="match status" value="1"/>
</dbReference>
<dbReference type="SUPFAM" id="SSF55681">
    <property type="entry name" value="Class II aaRS and biotin synthetases"/>
    <property type="match status" value="1"/>
</dbReference>
<protein>
    <submittedName>
        <fullName evidence="2">Lipoate--protein ligase</fullName>
    </submittedName>
</protein>
<dbReference type="PANTHER" id="PTHR43679">
    <property type="entry name" value="OCTANOYLTRANSFERASE LIPM-RELATED"/>
    <property type="match status" value="1"/>
</dbReference>
<dbReference type="RefSeq" id="WP_039647958.1">
    <property type="nucleotide sequence ID" value="NZ_JXBL01000001.1"/>
</dbReference>
<dbReference type="Pfam" id="PF21948">
    <property type="entry name" value="LplA-B_cat"/>
    <property type="match status" value="1"/>
</dbReference>
<evidence type="ECO:0000313" key="3">
    <source>
        <dbReference type="Proteomes" id="UP000031433"/>
    </source>
</evidence>
<evidence type="ECO:0000313" key="2">
    <source>
        <dbReference type="EMBL" id="KIE44271.1"/>
    </source>
</evidence>
<dbReference type="InterPro" id="IPR004143">
    <property type="entry name" value="BPL_LPL_catalytic"/>
</dbReference>
<evidence type="ECO:0000259" key="1">
    <source>
        <dbReference type="PROSITE" id="PS51733"/>
    </source>
</evidence>
<sequence>MEPPAWRLIDTGPLDGPRNMAVDEALLRHFDQGAAPVLRFYGWEPPAVSVGRFQKAEEAIDRERCRWAGISVVRRITGGGLIYHGPELTYSLVCAPRHIAGARRVKESFRALTGFLLRFYGELGLTAGWAADDAPGDARLGARTPLCFAGREESDIVINGRKIGGNAQRRLRDAIFQHGSIPLADGVGEALSFFRSVPAGLREGTTDLAALGVTDGADRLRALLARSFRATLGVALVPSELSPAERETADRLLRERYGNDDWNFGGENG</sequence>
<feature type="domain" description="BPL/LPL catalytic" evidence="1">
    <location>
        <begin position="32"/>
        <end position="236"/>
    </location>
</feature>
<dbReference type="PROSITE" id="PS51733">
    <property type="entry name" value="BPL_LPL_CATALYTIC"/>
    <property type="match status" value="1"/>
</dbReference>
<proteinExistence type="predicted"/>
<comment type="caution">
    <text evidence="2">The sequence shown here is derived from an EMBL/GenBank/DDBJ whole genome shotgun (WGS) entry which is preliminary data.</text>
</comment>
<dbReference type="PANTHER" id="PTHR43679:SF2">
    <property type="entry name" value="OCTANOYL-[GCVH]:PROTEIN N-OCTANOYLTRANSFERASE"/>
    <property type="match status" value="1"/>
</dbReference>
<dbReference type="InterPro" id="IPR050664">
    <property type="entry name" value="Octanoyltrans_LipM/LipL"/>
</dbReference>
<name>A0A0C1R1B6_9BACT</name>